<reference evidence="16 17" key="1">
    <citation type="submission" date="2018-08" db="EMBL/GenBank/DDBJ databases">
        <title>Jishengella sp. nov., isolated from a root of Azadirachta indica A. Juss. var. siamensis Valenton.</title>
        <authorList>
            <person name="Kuncharoen N."/>
            <person name="Tanasupawat S."/>
            <person name="Kudo T."/>
            <person name="Ohkuma M."/>
        </authorList>
    </citation>
    <scope>NUCLEOTIDE SEQUENCE [LARGE SCALE GENOMIC DNA]</scope>
    <source>
        <strain evidence="16 17">AZ1-13</strain>
    </source>
</reference>
<dbReference type="UniPathway" id="UPA00251">
    <property type="reaction ID" value="UER00321"/>
</dbReference>
<sequence>MAAMTTDSTGTAARDDASRPGGPADSPFVRACRRRSVPHTPVWFMRQAGRSLPEYREIRANVAMLESCRRPELVTEITLQPVRRHNVDAAILFSDIVVPVAAAGVDLDIVPGTGPVVAEPVRTAADVQRIRLIGRDDVPYVDEAVRLLVKELGDTPLIGFAGAPFTLASYLVEGGPSRTHAKTKALMYGEPELWHALADRLAEVTLAFLRVQIDAGVSAVQLFDSWAGALSEADYRRFVLPHSTKVLAGLADAGVPRIHFGVGTAELLGAMGEAGADVVGVDWRTPLDVATGRIGPDKAVQGNLDPCVLFAPWPVIEAEVRRILDQGRAAPGHVFNLGHGVLPETDPEVLTRVVALVHELSGRPADRD</sequence>
<evidence type="ECO:0000256" key="11">
    <source>
        <dbReference type="RuleBase" id="RU000554"/>
    </source>
</evidence>
<dbReference type="CDD" id="cd00717">
    <property type="entry name" value="URO-D"/>
    <property type="match status" value="1"/>
</dbReference>
<comment type="similarity">
    <text evidence="3 10 12">Belongs to the uroporphyrinogen decarboxylase family.</text>
</comment>
<feature type="domain" description="Uroporphyrinogen decarboxylase (URO-D)" evidence="14">
    <location>
        <begin position="41"/>
        <end position="50"/>
    </location>
</feature>
<keyword evidence="8 10" id="KW-0456">Lyase</keyword>
<evidence type="ECO:0000256" key="8">
    <source>
        <dbReference type="ARBA" id="ARBA00023239"/>
    </source>
</evidence>
<evidence type="ECO:0000256" key="10">
    <source>
        <dbReference type="HAMAP-Rule" id="MF_00218"/>
    </source>
</evidence>
<evidence type="ECO:0000256" key="12">
    <source>
        <dbReference type="RuleBase" id="RU004169"/>
    </source>
</evidence>
<dbReference type="PROSITE" id="PS00906">
    <property type="entry name" value="UROD_1"/>
    <property type="match status" value="1"/>
</dbReference>
<evidence type="ECO:0000256" key="3">
    <source>
        <dbReference type="ARBA" id="ARBA00009935"/>
    </source>
</evidence>
<proteinExistence type="inferred from homology"/>
<accession>A0A418MZZ1</accession>
<evidence type="ECO:0000256" key="13">
    <source>
        <dbReference type="SAM" id="MobiDB-lite"/>
    </source>
</evidence>
<gene>
    <name evidence="10" type="primary">hemE</name>
    <name evidence="16" type="ORF">D2L64_04780</name>
</gene>
<keyword evidence="7 10" id="KW-0210">Decarboxylase</keyword>
<name>A0A418MZZ1_9ACTN</name>
<dbReference type="EMBL" id="QXEC01000002">
    <property type="protein sequence ID" value="RIV40905.1"/>
    <property type="molecule type" value="Genomic_DNA"/>
</dbReference>
<feature type="binding site" evidence="10">
    <location>
        <begin position="46"/>
        <end position="50"/>
    </location>
    <ligand>
        <name>substrate</name>
    </ligand>
</feature>
<dbReference type="GO" id="GO:0004853">
    <property type="term" value="F:uroporphyrinogen decarboxylase activity"/>
    <property type="evidence" value="ECO:0007669"/>
    <property type="project" value="UniProtKB-UniRule"/>
</dbReference>
<dbReference type="InterPro" id="IPR000257">
    <property type="entry name" value="Uroporphyrinogen_deCOase"/>
</dbReference>
<dbReference type="PANTHER" id="PTHR21091:SF169">
    <property type="entry name" value="UROPORPHYRINOGEN DECARBOXYLASE"/>
    <property type="match status" value="1"/>
</dbReference>
<evidence type="ECO:0000256" key="1">
    <source>
        <dbReference type="ARBA" id="ARBA00004514"/>
    </source>
</evidence>
<dbReference type="GO" id="GO:0005829">
    <property type="term" value="C:cytosol"/>
    <property type="evidence" value="ECO:0007669"/>
    <property type="project" value="UniProtKB-SubCell"/>
</dbReference>
<feature type="binding site" evidence="10">
    <location>
        <position position="95"/>
    </location>
    <ligand>
        <name>substrate</name>
    </ligand>
</feature>
<protein>
    <recommendedName>
        <fullName evidence="5 10">Uroporphyrinogen decarboxylase</fullName>
        <shortName evidence="10">UPD</shortName>
        <shortName evidence="10">URO-D</shortName>
        <ecNumber evidence="5 10">4.1.1.37</ecNumber>
    </recommendedName>
</protein>
<evidence type="ECO:0000256" key="2">
    <source>
        <dbReference type="ARBA" id="ARBA00004804"/>
    </source>
</evidence>
<comment type="caution">
    <text evidence="16">The sequence shown here is derived from an EMBL/GenBank/DDBJ whole genome shotgun (WGS) entry which is preliminary data.</text>
</comment>
<dbReference type="Pfam" id="PF01208">
    <property type="entry name" value="URO-D"/>
    <property type="match status" value="1"/>
</dbReference>
<organism evidence="16 17">
    <name type="scientific">Micromonospora radicis</name>
    <dbReference type="NCBI Taxonomy" id="1894971"/>
    <lineage>
        <taxon>Bacteria</taxon>
        <taxon>Bacillati</taxon>
        <taxon>Actinomycetota</taxon>
        <taxon>Actinomycetes</taxon>
        <taxon>Micromonosporales</taxon>
        <taxon>Micromonosporaceae</taxon>
        <taxon>Micromonospora</taxon>
    </lineage>
</organism>
<comment type="caution">
    <text evidence="10">Lacks conserved residue(s) required for the propagation of feature annotation.</text>
</comment>
<keyword evidence="6 10" id="KW-0963">Cytoplasm</keyword>
<dbReference type="InterPro" id="IPR006361">
    <property type="entry name" value="Uroporphyrinogen_deCO2ase_HemE"/>
</dbReference>
<evidence type="ECO:0000313" key="17">
    <source>
        <dbReference type="Proteomes" id="UP000283832"/>
    </source>
</evidence>
<evidence type="ECO:0000259" key="14">
    <source>
        <dbReference type="PROSITE" id="PS00906"/>
    </source>
</evidence>
<keyword evidence="9 10" id="KW-0627">Porphyrin biosynthesis</keyword>
<evidence type="ECO:0000256" key="9">
    <source>
        <dbReference type="ARBA" id="ARBA00023244"/>
    </source>
</evidence>
<evidence type="ECO:0000256" key="7">
    <source>
        <dbReference type="ARBA" id="ARBA00022793"/>
    </source>
</evidence>
<keyword evidence="17" id="KW-1185">Reference proteome</keyword>
<dbReference type="EC" id="4.1.1.37" evidence="5 10"/>
<comment type="catalytic activity">
    <reaction evidence="10 11">
        <text>uroporphyrinogen III + 4 H(+) = coproporphyrinogen III + 4 CO2</text>
        <dbReference type="Rhea" id="RHEA:19865"/>
        <dbReference type="ChEBI" id="CHEBI:15378"/>
        <dbReference type="ChEBI" id="CHEBI:16526"/>
        <dbReference type="ChEBI" id="CHEBI:57308"/>
        <dbReference type="ChEBI" id="CHEBI:57309"/>
        <dbReference type="EC" id="4.1.1.37"/>
    </reaction>
</comment>
<evidence type="ECO:0000256" key="5">
    <source>
        <dbReference type="ARBA" id="ARBA00012288"/>
    </source>
</evidence>
<comment type="function">
    <text evidence="10">Catalyzes the decarboxylation of four acetate groups of uroporphyrinogen-III to yield coproporphyrinogen-III.</text>
</comment>
<feature type="compositionally biased region" description="Polar residues" evidence="13">
    <location>
        <begin position="1"/>
        <end position="11"/>
    </location>
</feature>
<evidence type="ECO:0000256" key="6">
    <source>
        <dbReference type="ARBA" id="ARBA00022490"/>
    </source>
</evidence>
<dbReference type="Proteomes" id="UP000283832">
    <property type="component" value="Unassembled WGS sequence"/>
</dbReference>
<dbReference type="SUPFAM" id="SSF51726">
    <property type="entry name" value="UROD/MetE-like"/>
    <property type="match status" value="1"/>
</dbReference>
<dbReference type="FunFam" id="3.20.20.210:FF:000008">
    <property type="entry name" value="Uroporphyrinogen decarboxylase"/>
    <property type="match status" value="1"/>
</dbReference>
<dbReference type="OrthoDB" id="9806656at2"/>
<dbReference type="PROSITE" id="PS00907">
    <property type="entry name" value="UROD_2"/>
    <property type="match status" value="1"/>
</dbReference>
<dbReference type="AlphaFoldDB" id="A0A418MZZ1"/>
<dbReference type="GO" id="GO:0006782">
    <property type="term" value="P:protoporphyrinogen IX biosynthetic process"/>
    <property type="evidence" value="ECO:0007669"/>
    <property type="project" value="UniProtKB-UniRule"/>
</dbReference>
<feature type="region of interest" description="Disordered" evidence="13">
    <location>
        <begin position="1"/>
        <end position="29"/>
    </location>
</feature>
<feature type="domain" description="Uroporphyrinogen decarboxylase (URO-D)" evidence="15">
    <location>
        <begin position="158"/>
        <end position="174"/>
    </location>
</feature>
<evidence type="ECO:0000313" key="16">
    <source>
        <dbReference type="EMBL" id="RIV40905.1"/>
    </source>
</evidence>
<comment type="subcellular location">
    <subcellularLocation>
        <location evidence="1">Cytoplasm</location>
        <location evidence="1">Cytosol</location>
    </subcellularLocation>
</comment>
<feature type="binding site" evidence="10">
    <location>
        <position position="225"/>
    </location>
    <ligand>
        <name>substrate</name>
    </ligand>
</feature>
<dbReference type="NCBIfam" id="TIGR01464">
    <property type="entry name" value="hemE"/>
    <property type="match status" value="1"/>
</dbReference>
<dbReference type="InterPro" id="IPR038071">
    <property type="entry name" value="UROD/MetE-like_sf"/>
</dbReference>
<dbReference type="HAMAP" id="MF_00218">
    <property type="entry name" value="URO_D"/>
    <property type="match status" value="1"/>
</dbReference>
<feature type="binding site" evidence="10">
    <location>
        <position position="170"/>
    </location>
    <ligand>
        <name>substrate</name>
    </ligand>
</feature>
<dbReference type="Gene3D" id="3.20.20.210">
    <property type="match status" value="1"/>
</dbReference>
<comment type="subunit">
    <text evidence="4 10">Homodimer.</text>
</comment>
<dbReference type="RefSeq" id="WP_119573421.1">
    <property type="nucleotide sequence ID" value="NZ_QXEC01000002.1"/>
</dbReference>
<feature type="binding site" evidence="10">
    <location>
        <position position="339"/>
    </location>
    <ligand>
        <name>substrate</name>
    </ligand>
</feature>
<comment type="pathway">
    <text evidence="2 10 11">Porphyrin-containing compound metabolism; protoporphyrin-IX biosynthesis; coproporphyrinogen-III from 5-aminolevulinate: step 4/4.</text>
</comment>
<evidence type="ECO:0000256" key="4">
    <source>
        <dbReference type="ARBA" id="ARBA00011738"/>
    </source>
</evidence>
<feature type="site" description="Transition state stabilizer" evidence="10">
    <location>
        <position position="95"/>
    </location>
</feature>
<evidence type="ECO:0000259" key="15">
    <source>
        <dbReference type="PROSITE" id="PS00907"/>
    </source>
</evidence>
<dbReference type="PANTHER" id="PTHR21091">
    <property type="entry name" value="METHYLTETRAHYDROFOLATE:HOMOCYSTEINE METHYLTRANSFERASE RELATED"/>
    <property type="match status" value="1"/>
</dbReference>